<organism evidence="2">
    <name type="scientific">Pseudomonas aeruginosa</name>
    <dbReference type="NCBI Taxonomy" id="287"/>
    <lineage>
        <taxon>Bacteria</taxon>
        <taxon>Pseudomonadati</taxon>
        <taxon>Pseudomonadota</taxon>
        <taxon>Gammaproteobacteria</taxon>
        <taxon>Pseudomonadales</taxon>
        <taxon>Pseudomonadaceae</taxon>
        <taxon>Pseudomonas</taxon>
    </lineage>
</organism>
<protein>
    <submittedName>
        <fullName evidence="2">Uncharacterized protein</fullName>
    </submittedName>
</protein>
<dbReference type="AlphaFoldDB" id="A0A5P9WA18"/>
<evidence type="ECO:0000256" key="1">
    <source>
        <dbReference type="SAM" id="MobiDB-lite"/>
    </source>
</evidence>
<keyword evidence="2" id="KW-0614">Plasmid</keyword>
<evidence type="ECO:0000313" key="2">
    <source>
        <dbReference type="EMBL" id="QFX78308.1"/>
    </source>
</evidence>
<geneLocation type="plasmid" evidence="2">
    <name>pNK546-KPC</name>
</geneLocation>
<reference evidence="2" key="1">
    <citation type="submission" date="2019-09" db="EMBL/GenBank/DDBJ databases">
        <authorList>
            <person name="Li Z."/>
        </authorList>
    </citation>
    <scope>NUCLEOTIDE SEQUENCE</scope>
    <source>
        <strain evidence="2">PAB546</strain>
        <plasmid evidence="2">pNK546-KPC</plasmid>
    </source>
</reference>
<proteinExistence type="predicted"/>
<dbReference type="EMBL" id="MN433457">
    <property type="protein sequence ID" value="QFX78308.1"/>
    <property type="molecule type" value="Genomic_DNA"/>
</dbReference>
<gene>
    <name evidence="2" type="ORF">pNK546KPC_0098</name>
</gene>
<accession>A0A5P9WA18</accession>
<sequence length="70" mass="7153">MILAPARNQPPAYTAASSTIWTMTCISAAASTEASPMIWARGPANGAHEASVHDSGPGQPPAYTQPSSTI</sequence>
<name>A0A5P9WA18_PSEAI</name>
<feature type="region of interest" description="Disordered" evidence="1">
    <location>
        <begin position="40"/>
        <end position="70"/>
    </location>
</feature>